<gene>
    <name evidence="3" type="ORF">GCM10011611_42550</name>
</gene>
<protein>
    <recommendedName>
        <fullName evidence="2">4-oxalocrotonate tautomerase-like domain-containing protein</fullName>
    </recommendedName>
</protein>
<evidence type="ECO:0000259" key="2">
    <source>
        <dbReference type="Pfam" id="PF01361"/>
    </source>
</evidence>
<comment type="caution">
    <text evidence="3">The sequence shown here is derived from an EMBL/GenBank/DDBJ whole genome shotgun (WGS) entry which is preliminary data.</text>
</comment>
<dbReference type="RefSeq" id="WP_189049510.1">
    <property type="nucleotide sequence ID" value="NZ_BMJQ01000011.1"/>
</dbReference>
<accession>A0A8J2YWF4</accession>
<evidence type="ECO:0000313" key="4">
    <source>
        <dbReference type="Proteomes" id="UP000646365"/>
    </source>
</evidence>
<dbReference type="GO" id="GO:0016853">
    <property type="term" value="F:isomerase activity"/>
    <property type="evidence" value="ECO:0007669"/>
    <property type="project" value="UniProtKB-KW"/>
</dbReference>
<dbReference type="InterPro" id="IPR014347">
    <property type="entry name" value="Tautomerase/MIF_sf"/>
</dbReference>
<dbReference type="InterPro" id="IPR004370">
    <property type="entry name" value="4-OT-like_dom"/>
</dbReference>
<dbReference type="Proteomes" id="UP000646365">
    <property type="component" value="Unassembled WGS sequence"/>
</dbReference>
<organism evidence="3 4">
    <name type="scientific">Aliidongia dinghuensis</name>
    <dbReference type="NCBI Taxonomy" id="1867774"/>
    <lineage>
        <taxon>Bacteria</taxon>
        <taxon>Pseudomonadati</taxon>
        <taxon>Pseudomonadota</taxon>
        <taxon>Alphaproteobacteria</taxon>
        <taxon>Rhodospirillales</taxon>
        <taxon>Dongiaceae</taxon>
        <taxon>Aliidongia</taxon>
    </lineage>
</organism>
<dbReference type="Gene3D" id="3.30.429.10">
    <property type="entry name" value="Macrophage Migration Inhibitory Factor"/>
    <property type="match status" value="1"/>
</dbReference>
<reference evidence="3" key="2">
    <citation type="submission" date="2020-09" db="EMBL/GenBank/DDBJ databases">
        <authorList>
            <person name="Sun Q."/>
            <person name="Zhou Y."/>
        </authorList>
    </citation>
    <scope>NUCLEOTIDE SEQUENCE</scope>
    <source>
        <strain evidence="3">CGMCC 1.15725</strain>
    </source>
</reference>
<keyword evidence="4" id="KW-1185">Reference proteome</keyword>
<name>A0A8J2YWF4_9PROT</name>
<reference evidence="3" key="1">
    <citation type="journal article" date="2014" name="Int. J. Syst. Evol. Microbiol.">
        <title>Complete genome sequence of Corynebacterium casei LMG S-19264T (=DSM 44701T), isolated from a smear-ripened cheese.</title>
        <authorList>
            <consortium name="US DOE Joint Genome Institute (JGI-PGF)"/>
            <person name="Walter F."/>
            <person name="Albersmeier A."/>
            <person name="Kalinowski J."/>
            <person name="Ruckert C."/>
        </authorList>
    </citation>
    <scope>NUCLEOTIDE SEQUENCE</scope>
    <source>
        <strain evidence="3">CGMCC 1.15725</strain>
    </source>
</reference>
<proteinExistence type="predicted"/>
<dbReference type="AlphaFoldDB" id="A0A8J2YWF4"/>
<dbReference type="EMBL" id="BMJQ01000011">
    <property type="protein sequence ID" value="GGF31935.1"/>
    <property type="molecule type" value="Genomic_DNA"/>
</dbReference>
<sequence length="139" mass="14772">MPITVHATEGVLSGDAEQQVFAELTHAFLNRHQLVGNAFLTPNVIGEINVIPKGKSFAGGKPNDIVVIELKVPSFALATPEQKQGFVADATEIVSRATGGRHPKERIFVNMVHAIDGLWGIAGTTYTNTDLLDAVGRAG</sequence>
<dbReference type="Pfam" id="PF01361">
    <property type="entry name" value="Tautomerase"/>
    <property type="match status" value="1"/>
</dbReference>
<evidence type="ECO:0000256" key="1">
    <source>
        <dbReference type="ARBA" id="ARBA00023235"/>
    </source>
</evidence>
<feature type="domain" description="4-oxalocrotonate tautomerase-like" evidence="2">
    <location>
        <begin position="75"/>
        <end position="124"/>
    </location>
</feature>
<keyword evidence="1" id="KW-0413">Isomerase</keyword>
<evidence type="ECO:0000313" key="3">
    <source>
        <dbReference type="EMBL" id="GGF31935.1"/>
    </source>
</evidence>
<dbReference type="SUPFAM" id="SSF55331">
    <property type="entry name" value="Tautomerase/MIF"/>
    <property type="match status" value="1"/>
</dbReference>